<proteinExistence type="predicted"/>
<organism evidence="1 2">
    <name type="scientific">Ralstonia soli</name>
    <dbReference type="NCBI Taxonomy" id="2953896"/>
    <lineage>
        <taxon>Bacteria</taxon>
        <taxon>Pseudomonadati</taxon>
        <taxon>Pseudomonadota</taxon>
        <taxon>Betaproteobacteria</taxon>
        <taxon>Burkholderiales</taxon>
        <taxon>Burkholderiaceae</taxon>
        <taxon>Ralstonia</taxon>
    </lineage>
</organism>
<gene>
    <name evidence="1" type="ORF">NG900_10255</name>
</gene>
<dbReference type="Pfam" id="PF14022">
    <property type="entry name" value="DUF4238"/>
    <property type="match status" value="1"/>
</dbReference>
<keyword evidence="2" id="KW-1185">Reference proteome</keyword>
<reference evidence="1" key="2">
    <citation type="journal article" date="2023" name="Front. Microbiol.">
        <title>Ralstonia chuxiongensis sp. nov., Ralstonia mojiangensis sp. nov., and Ralstonia soli sp. nov., isolated from tobacco fields, are three novel species in the family Burkholderiaceae.</title>
        <authorList>
            <person name="Lu C.H."/>
            <person name="Zhang Y.Y."/>
            <person name="Jiang N."/>
            <person name="Chen W."/>
            <person name="Shao X."/>
            <person name="Zhao Z.M."/>
            <person name="Lu W.L."/>
            <person name="Hu X."/>
            <person name="Xi Y.X."/>
            <person name="Zou S.Y."/>
            <person name="Wei Q.J."/>
            <person name="Lin Z.L."/>
            <person name="Gong L."/>
            <person name="Gai X.T."/>
            <person name="Zhang L.Q."/>
            <person name="Li J.Y."/>
            <person name="Jin Y."/>
            <person name="Xia Z.Y."/>
        </authorList>
    </citation>
    <scope>NUCLEOTIDE SEQUENCE</scope>
    <source>
        <strain evidence="1">21MJYT02-11</strain>
    </source>
</reference>
<sequence length="383" mass="44379">MADRSVKHHYVPEWYQRRFLAPGATAFKILDLHPEIYRNRFGAEVGRGKIILEKGPSAFFYEKDFYTVRWFGQANDDIERLLFGTIDREGARAISAFIAEDWETVHHTYWQMFEFMDALRLRTPKGLRFVHLLREARNQQELMISMQKMRRMHCVMWAEGVLEIVSAAQSPTKFIFSDHPVTLFNREVFPADARVPTGFDPHLAWVGTQTLFPFDRDRLFVLTHLEWARSKGKAKPTESRTNARYFDNPMVRYDNCIRGRELSEQQVSEVNYIIKMRAERYIAANSESDLFPERVLKTRAWNKLGRFLMPTRALHGFGGDMFAQLGNGSIYFQDEFGRRPKTSSEAEARTKEAQSLIASARKLIAAHEAKNGLADSHDIKGGE</sequence>
<dbReference type="Proteomes" id="UP001162811">
    <property type="component" value="Unassembled WGS sequence"/>
</dbReference>
<protein>
    <submittedName>
        <fullName evidence="1">DUF4238 domain-containing protein</fullName>
    </submittedName>
</protein>
<comment type="caution">
    <text evidence="1">The sequence shown here is derived from an EMBL/GenBank/DDBJ whole genome shotgun (WGS) entry which is preliminary data.</text>
</comment>
<dbReference type="InterPro" id="IPR025332">
    <property type="entry name" value="DUF4238"/>
</dbReference>
<accession>A0ABT1AJY5</accession>
<name>A0ABT1AJY5_9RALS</name>
<evidence type="ECO:0000313" key="1">
    <source>
        <dbReference type="EMBL" id="MCO5398574.1"/>
    </source>
</evidence>
<dbReference type="RefSeq" id="WP_252679863.1">
    <property type="nucleotide sequence ID" value="NZ_JAMXHT010000004.1"/>
</dbReference>
<reference evidence="1" key="1">
    <citation type="submission" date="2022-06" db="EMBL/GenBank/DDBJ databases">
        <authorList>
            <person name="Lu C.-H."/>
        </authorList>
    </citation>
    <scope>NUCLEOTIDE SEQUENCE</scope>
    <source>
        <strain evidence="1">21MJYT02-11</strain>
    </source>
</reference>
<dbReference type="EMBL" id="JAMXHT010000004">
    <property type="protein sequence ID" value="MCO5398574.1"/>
    <property type="molecule type" value="Genomic_DNA"/>
</dbReference>
<evidence type="ECO:0000313" key="2">
    <source>
        <dbReference type="Proteomes" id="UP001162811"/>
    </source>
</evidence>